<dbReference type="InterPro" id="IPR007219">
    <property type="entry name" value="XnlR_reg_dom"/>
</dbReference>
<evidence type="ECO:0000256" key="6">
    <source>
        <dbReference type="SAM" id="MobiDB-lite"/>
    </source>
</evidence>
<dbReference type="GO" id="GO:0008270">
    <property type="term" value="F:zinc ion binding"/>
    <property type="evidence" value="ECO:0007669"/>
    <property type="project" value="InterPro"/>
</dbReference>
<keyword evidence="7" id="KW-1133">Transmembrane helix</keyword>
<dbReference type="GO" id="GO:0003677">
    <property type="term" value="F:DNA binding"/>
    <property type="evidence" value="ECO:0007669"/>
    <property type="project" value="UniProtKB-KW"/>
</dbReference>
<dbReference type="InterPro" id="IPR051439">
    <property type="entry name" value="XlnR/Xlr1"/>
</dbReference>
<comment type="caution">
    <text evidence="9">The sequence shown here is derived from an EMBL/GenBank/DDBJ whole genome shotgun (WGS) entry which is preliminary data.</text>
</comment>
<sequence>MPLRGRKPGVRLPSTGDQVDDSYAPNGEGLSTHSAAETPSFPGRPDELGEVVDHEDAIVQLDSLRSTDYPEPRGKDQGSLIAHASEYHAVSPDAPSRAVGLLGQHIHSPTLPLAARLFDSGPGEDHFSQTPQTRVSEGRPSTSHHSGIEARANRPYRCLEPLLPLLEGIVNADEACELLEFYFAQPGSSLFKSASPYILTHVLRKKSLLHPTKPRQTTPALTCTMLWVSAQTADIPHLLLPGQRNTVCEALRKLCMQLVQTRDRDCWDRHPGGKLVERFPSVLKPTYANDRNSTIIENGPPENTIDDVLTFILICIVVSGSDFKTDCQVWWNKAVRLMYIMGLNRQDMKCSNSDASCLTSSCKGGQSDTSNVSLELLESQEESRRVFWLLFCLDRHLALSYNSTMCIGDDECQVYTPLSEDVWNTLECAPMELLTARTYGPPTAITGTGLFDWFLPLMTILGDVIQVHHRKLHPRFGTLDDGDAVSLIEASLDNCARSIGEIESRFETGGLDGTIPASEFLSPSSGYQDTPYSQPFDATVSYRPRGRAQAQLVTVYGTFILHVLHVLLHGKWDAVSMLENDDGWITSVQFMKCASHAISASEAVSQILRCDPELTFMPYLFGIYLLHGSFILLLFADRMPQLGPNKSVETACETIIRAHEVCVVTLSTEFQVNKRTTPLPLSLQRLTIRASRNAFAKSFDQRYIA</sequence>
<keyword evidence="3" id="KW-0238">DNA-binding</keyword>
<evidence type="ECO:0000259" key="8">
    <source>
        <dbReference type="SMART" id="SM00906"/>
    </source>
</evidence>
<gene>
    <name evidence="9" type="ORF">H2204_000748</name>
</gene>
<evidence type="ECO:0000256" key="1">
    <source>
        <dbReference type="ARBA" id="ARBA00022833"/>
    </source>
</evidence>
<evidence type="ECO:0000256" key="7">
    <source>
        <dbReference type="SAM" id="Phobius"/>
    </source>
</evidence>
<evidence type="ECO:0000313" key="9">
    <source>
        <dbReference type="EMBL" id="KAJ9646086.1"/>
    </source>
</evidence>
<dbReference type="Pfam" id="PF04082">
    <property type="entry name" value="Fungal_trans"/>
    <property type="match status" value="1"/>
</dbReference>
<accession>A0AA38YE21</accession>
<dbReference type="PANTHER" id="PTHR47663">
    <property type="entry name" value="XYLANOLYTIC TRANSCRIPTIONAL ACTIVATOR XLNR-RELATED"/>
    <property type="match status" value="1"/>
</dbReference>
<protein>
    <recommendedName>
        <fullName evidence="8">Xylanolytic transcriptional activator regulatory domain-containing protein</fullName>
    </recommendedName>
</protein>
<feature type="domain" description="Xylanolytic transcriptional activator regulatory" evidence="8">
    <location>
        <begin position="327"/>
        <end position="423"/>
    </location>
</feature>
<keyword evidence="1" id="KW-0862">Zinc</keyword>
<evidence type="ECO:0000256" key="3">
    <source>
        <dbReference type="ARBA" id="ARBA00023125"/>
    </source>
</evidence>
<organism evidence="9 10">
    <name type="scientific">Knufia peltigerae</name>
    <dbReference type="NCBI Taxonomy" id="1002370"/>
    <lineage>
        <taxon>Eukaryota</taxon>
        <taxon>Fungi</taxon>
        <taxon>Dikarya</taxon>
        <taxon>Ascomycota</taxon>
        <taxon>Pezizomycotina</taxon>
        <taxon>Eurotiomycetes</taxon>
        <taxon>Chaetothyriomycetidae</taxon>
        <taxon>Chaetothyriales</taxon>
        <taxon>Trichomeriaceae</taxon>
        <taxon>Knufia</taxon>
    </lineage>
</organism>
<dbReference type="AlphaFoldDB" id="A0AA38YE21"/>
<evidence type="ECO:0000313" key="10">
    <source>
        <dbReference type="Proteomes" id="UP001172681"/>
    </source>
</evidence>
<keyword evidence="7" id="KW-0472">Membrane</keyword>
<reference evidence="9" key="1">
    <citation type="submission" date="2022-10" db="EMBL/GenBank/DDBJ databases">
        <title>Culturing micro-colonial fungi from biological soil crusts in the Mojave desert and describing Neophaeococcomyces mojavensis, and introducing the new genera and species Taxawa tesnikishii.</title>
        <authorList>
            <person name="Kurbessoian T."/>
            <person name="Stajich J.E."/>
        </authorList>
    </citation>
    <scope>NUCLEOTIDE SEQUENCE</scope>
    <source>
        <strain evidence="9">TK_35</strain>
    </source>
</reference>
<feature type="compositionally biased region" description="Polar residues" evidence="6">
    <location>
        <begin position="128"/>
        <end position="145"/>
    </location>
</feature>
<evidence type="ECO:0000256" key="5">
    <source>
        <dbReference type="ARBA" id="ARBA00023242"/>
    </source>
</evidence>
<evidence type="ECO:0000256" key="4">
    <source>
        <dbReference type="ARBA" id="ARBA00023163"/>
    </source>
</evidence>
<name>A0AA38YE21_9EURO</name>
<keyword evidence="10" id="KW-1185">Reference proteome</keyword>
<proteinExistence type="predicted"/>
<keyword evidence="4" id="KW-0804">Transcription</keyword>
<dbReference type="CDD" id="cd12148">
    <property type="entry name" value="fungal_TF_MHR"/>
    <property type="match status" value="1"/>
</dbReference>
<feature type="transmembrane region" description="Helical" evidence="7">
    <location>
        <begin position="616"/>
        <end position="636"/>
    </location>
</feature>
<dbReference type="PANTHER" id="PTHR47663:SF1">
    <property type="entry name" value="XYLANOLYTIC TRANSCRIPTIONAL ACTIVATOR XLNR-RELATED"/>
    <property type="match status" value="1"/>
</dbReference>
<keyword evidence="5" id="KW-0539">Nucleus</keyword>
<keyword evidence="2" id="KW-0805">Transcription regulation</keyword>
<dbReference type="Proteomes" id="UP001172681">
    <property type="component" value="Unassembled WGS sequence"/>
</dbReference>
<feature type="region of interest" description="Disordered" evidence="6">
    <location>
        <begin position="1"/>
        <end position="48"/>
    </location>
</feature>
<dbReference type="EMBL" id="JAPDRN010000003">
    <property type="protein sequence ID" value="KAJ9646086.1"/>
    <property type="molecule type" value="Genomic_DNA"/>
</dbReference>
<evidence type="ECO:0000256" key="2">
    <source>
        <dbReference type="ARBA" id="ARBA00023015"/>
    </source>
</evidence>
<dbReference type="GO" id="GO:0006351">
    <property type="term" value="P:DNA-templated transcription"/>
    <property type="evidence" value="ECO:0007669"/>
    <property type="project" value="InterPro"/>
</dbReference>
<dbReference type="SMART" id="SM00906">
    <property type="entry name" value="Fungal_trans"/>
    <property type="match status" value="1"/>
</dbReference>
<feature type="region of interest" description="Disordered" evidence="6">
    <location>
        <begin position="117"/>
        <end position="148"/>
    </location>
</feature>
<keyword evidence="7" id="KW-0812">Transmembrane</keyword>